<accession>A0ABP8HPX6</accession>
<sequence length="152" mass="17430">MMKKLFVGLFLLGFFGAVSASDNISQSHKDAALNLLSTMKMGEQFSNSLETAIDAQLKINPNMARYRQTFLDFYDQYVRWEDVKGRFAMLYAQNFTQEEIEDINDFYSTQTGQKVALLTTKLMEQGMKLGEQLVLENQSELVRMIQEADQAN</sequence>
<evidence type="ECO:0000256" key="1">
    <source>
        <dbReference type="SAM" id="SignalP"/>
    </source>
</evidence>
<keyword evidence="4" id="KW-1185">Reference proteome</keyword>
<dbReference type="EMBL" id="BAABFU010000001">
    <property type="protein sequence ID" value="GAA4342437.1"/>
    <property type="molecule type" value="Genomic_DNA"/>
</dbReference>
<keyword evidence="1" id="KW-0732">Signal</keyword>
<proteinExistence type="predicted"/>
<evidence type="ECO:0000313" key="4">
    <source>
        <dbReference type="Proteomes" id="UP001501294"/>
    </source>
</evidence>
<feature type="chain" id="PRO_5045434298" description="DUF2059 domain-containing protein" evidence="1">
    <location>
        <begin position="21"/>
        <end position="152"/>
    </location>
</feature>
<evidence type="ECO:0000313" key="3">
    <source>
        <dbReference type="EMBL" id="GAA4342437.1"/>
    </source>
</evidence>
<dbReference type="Pfam" id="PF09832">
    <property type="entry name" value="DUF2059"/>
    <property type="match status" value="1"/>
</dbReference>
<name>A0ABP8HPX6_9GAMM</name>
<dbReference type="InterPro" id="IPR018637">
    <property type="entry name" value="DUF2059"/>
</dbReference>
<feature type="signal peptide" evidence="1">
    <location>
        <begin position="1"/>
        <end position="20"/>
    </location>
</feature>
<organism evidence="3 4">
    <name type="scientific">Kangiella taiwanensis</name>
    <dbReference type="NCBI Taxonomy" id="1079179"/>
    <lineage>
        <taxon>Bacteria</taxon>
        <taxon>Pseudomonadati</taxon>
        <taxon>Pseudomonadota</taxon>
        <taxon>Gammaproteobacteria</taxon>
        <taxon>Kangiellales</taxon>
        <taxon>Kangiellaceae</taxon>
        <taxon>Kangiella</taxon>
    </lineage>
</organism>
<dbReference type="Proteomes" id="UP001501294">
    <property type="component" value="Unassembled WGS sequence"/>
</dbReference>
<evidence type="ECO:0000259" key="2">
    <source>
        <dbReference type="Pfam" id="PF09832"/>
    </source>
</evidence>
<protein>
    <recommendedName>
        <fullName evidence="2">DUF2059 domain-containing protein</fullName>
    </recommendedName>
</protein>
<feature type="domain" description="DUF2059" evidence="2">
    <location>
        <begin position="82"/>
        <end position="137"/>
    </location>
</feature>
<reference evidence="4" key="1">
    <citation type="journal article" date="2019" name="Int. J. Syst. Evol. Microbiol.">
        <title>The Global Catalogue of Microorganisms (GCM) 10K type strain sequencing project: providing services to taxonomists for standard genome sequencing and annotation.</title>
        <authorList>
            <consortium name="The Broad Institute Genomics Platform"/>
            <consortium name="The Broad Institute Genome Sequencing Center for Infectious Disease"/>
            <person name="Wu L."/>
            <person name="Ma J."/>
        </authorList>
    </citation>
    <scope>NUCLEOTIDE SEQUENCE [LARGE SCALE GENOMIC DNA]</scope>
    <source>
        <strain evidence="4">JCM 17727</strain>
    </source>
</reference>
<gene>
    <name evidence="3" type="ORF">GCM10023150_00180</name>
</gene>
<comment type="caution">
    <text evidence="3">The sequence shown here is derived from an EMBL/GenBank/DDBJ whole genome shotgun (WGS) entry which is preliminary data.</text>
</comment>